<evidence type="ECO:0000313" key="1">
    <source>
        <dbReference type="EMBL" id="KAE8161754.1"/>
    </source>
</evidence>
<proteinExistence type="predicted"/>
<protein>
    <submittedName>
        <fullName evidence="1">Uncharacterized protein</fullName>
    </submittedName>
</protein>
<dbReference type="Proteomes" id="UP000326950">
    <property type="component" value="Unassembled WGS sequence"/>
</dbReference>
<evidence type="ECO:0000313" key="2">
    <source>
        <dbReference type="Proteomes" id="UP000326950"/>
    </source>
</evidence>
<dbReference type="EMBL" id="ML738638">
    <property type="protein sequence ID" value="KAE8161754.1"/>
    <property type="molecule type" value="Genomic_DNA"/>
</dbReference>
<organism evidence="1 2">
    <name type="scientific">Aspergillus tamarii</name>
    <dbReference type="NCBI Taxonomy" id="41984"/>
    <lineage>
        <taxon>Eukaryota</taxon>
        <taxon>Fungi</taxon>
        <taxon>Dikarya</taxon>
        <taxon>Ascomycota</taxon>
        <taxon>Pezizomycotina</taxon>
        <taxon>Eurotiomycetes</taxon>
        <taxon>Eurotiomycetidae</taxon>
        <taxon>Eurotiales</taxon>
        <taxon>Aspergillaceae</taxon>
        <taxon>Aspergillus</taxon>
        <taxon>Aspergillus subgen. Circumdati</taxon>
    </lineage>
</organism>
<reference evidence="1 2" key="1">
    <citation type="submission" date="2019-04" db="EMBL/GenBank/DDBJ databases">
        <title>Friends and foes A comparative genomics study of 23 Aspergillus species from section Flavi.</title>
        <authorList>
            <consortium name="DOE Joint Genome Institute"/>
            <person name="Kjaerbolling I."/>
            <person name="Vesth T."/>
            <person name="Frisvad J.C."/>
            <person name="Nybo J.L."/>
            <person name="Theobald S."/>
            <person name="Kildgaard S."/>
            <person name="Isbrandt T."/>
            <person name="Kuo A."/>
            <person name="Sato A."/>
            <person name="Lyhne E.K."/>
            <person name="Kogle M.E."/>
            <person name="Wiebenga A."/>
            <person name="Kun R.S."/>
            <person name="Lubbers R.J."/>
            <person name="Makela M.R."/>
            <person name="Barry K."/>
            <person name="Chovatia M."/>
            <person name="Clum A."/>
            <person name="Daum C."/>
            <person name="Haridas S."/>
            <person name="He G."/>
            <person name="LaButti K."/>
            <person name="Lipzen A."/>
            <person name="Mondo S."/>
            <person name="Riley R."/>
            <person name="Salamov A."/>
            <person name="Simmons B.A."/>
            <person name="Magnuson J.K."/>
            <person name="Henrissat B."/>
            <person name="Mortensen U.H."/>
            <person name="Larsen T.O."/>
            <person name="Devries R.P."/>
            <person name="Grigoriev I.V."/>
            <person name="Machida M."/>
            <person name="Baker S.E."/>
            <person name="Andersen M.R."/>
        </authorList>
    </citation>
    <scope>NUCLEOTIDE SEQUENCE [LARGE SCALE GENOMIC DNA]</scope>
    <source>
        <strain evidence="1 2">CBS 117626</strain>
    </source>
</reference>
<gene>
    <name evidence="1" type="ORF">BDV40DRAFT_179292</name>
</gene>
<dbReference type="OrthoDB" id="371463at2759"/>
<sequence length="73" mass="7994">MRGAKRPRKGVGGGNAIKHTCKSFWRNSCTGRAEGVFLATFSHSHCPACQEQLPSLLIIPLALNLICLITRIF</sequence>
<keyword evidence="2" id="KW-1185">Reference proteome</keyword>
<name>A0A5N6UT54_ASPTM</name>
<accession>A0A5N6UT54</accession>
<dbReference type="AlphaFoldDB" id="A0A5N6UT54"/>